<keyword evidence="2" id="KW-1185">Reference proteome</keyword>
<accession>A0A2S0WT38</accession>
<dbReference type="KEGG" id="agm:DCE93_01540"/>
<dbReference type="AlphaFoldDB" id="A0A2S0WT38"/>
<gene>
    <name evidence="1" type="ORF">DCE93_01540</name>
</gene>
<proteinExistence type="predicted"/>
<sequence length="76" mass="8941">MNTALIASGASSVGQRRHSTLIEWIARRAELSRDARTRRAELRHSREELAALHERRQEAARLREERFREVTFARLM</sequence>
<dbReference type="Proteomes" id="UP000244729">
    <property type="component" value="Chromosome"/>
</dbReference>
<dbReference type="RefSeq" id="WP_108594340.1">
    <property type="nucleotide sequence ID" value="NZ_CP028913.1"/>
</dbReference>
<evidence type="ECO:0000313" key="2">
    <source>
        <dbReference type="Proteomes" id="UP000244729"/>
    </source>
</evidence>
<evidence type="ECO:0000313" key="1">
    <source>
        <dbReference type="EMBL" id="AWB94516.1"/>
    </source>
</evidence>
<name>A0A2S0WT38_9MICO</name>
<organism evidence="1 2">
    <name type="scientific">Agromyces badenianii</name>
    <dbReference type="NCBI Taxonomy" id="2080742"/>
    <lineage>
        <taxon>Bacteria</taxon>
        <taxon>Bacillati</taxon>
        <taxon>Actinomycetota</taxon>
        <taxon>Actinomycetes</taxon>
        <taxon>Micrococcales</taxon>
        <taxon>Microbacteriaceae</taxon>
        <taxon>Agromyces</taxon>
    </lineage>
</organism>
<protein>
    <submittedName>
        <fullName evidence="1">Uncharacterized protein</fullName>
    </submittedName>
</protein>
<dbReference type="EMBL" id="CP028913">
    <property type="protein sequence ID" value="AWB94516.1"/>
    <property type="molecule type" value="Genomic_DNA"/>
</dbReference>
<reference evidence="1 2" key="1">
    <citation type="submission" date="2018-04" db="EMBL/GenBank/DDBJ databases">
        <authorList>
            <person name="Li J."/>
        </authorList>
    </citation>
    <scope>NUCLEOTIDE SEQUENCE [LARGE SCALE GENOMIC DNA]</scope>
    <source>
        <strain evidence="2">30A</strain>
    </source>
</reference>